<feature type="compositionally biased region" description="Polar residues" evidence="1">
    <location>
        <begin position="54"/>
        <end position="77"/>
    </location>
</feature>
<feature type="domain" description="DprA winged helix" evidence="2">
    <location>
        <begin position="110"/>
        <end position="163"/>
    </location>
</feature>
<feature type="region of interest" description="Disordered" evidence="1">
    <location>
        <begin position="47"/>
        <end position="110"/>
    </location>
</feature>
<evidence type="ECO:0000313" key="4">
    <source>
        <dbReference type="Proteomes" id="UP000664277"/>
    </source>
</evidence>
<dbReference type="InterPro" id="IPR036388">
    <property type="entry name" value="WH-like_DNA-bd_sf"/>
</dbReference>
<protein>
    <recommendedName>
        <fullName evidence="2">DprA winged helix domain-containing protein</fullName>
    </recommendedName>
</protein>
<dbReference type="Gene3D" id="1.10.10.10">
    <property type="entry name" value="Winged helix-like DNA-binding domain superfamily/Winged helix DNA-binding domain"/>
    <property type="match status" value="1"/>
</dbReference>
<dbReference type="Pfam" id="PF17782">
    <property type="entry name" value="WHD_DprA"/>
    <property type="match status" value="1"/>
</dbReference>
<comment type="caution">
    <text evidence="3">The sequence shown here is derived from an EMBL/GenBank/DDBJ whole genome shotgun (WGS) entry which is preliminary data.</text>
</comment>
<evidence type="ECO:0000313" key="3">
    <source>
        <dbReference type="EMBL" id="MBN8661145.1"/>
    </source>
</evidence>
<dbReference type="InterPro" id="IPR041614">
    <property type="entry name" value="DprA_WH"/>
</dbReference>
<dbReference type="Proteomes" id="UP000664277">
    <property type="component" value="Unassembled WGS sequence"/>
</dbReference>
<gene>
    <name evidence="3" type="ORF">J0M35_12330</name>
</gene>
<organism evidence="3 4">
    <name type="scientific">Candidatus Obscuribacter phosphatis</name>
    <dbReference type="NCBI Taxonomy" id="1906157"/>
    <lineage>
        <taxon>Bacteria</taxon>
        <taxon>Bacillati</taxon>
        <taxon>Candidatus Melainabacteria</taxon>
        <taxon>Candidatus Obscuribacterales</taxon>
        <taxon>Candidatus Obscuribacteraceae</taxon>
        <taxon>Candidatus Obscuribacter</taxon>
    </lineage>
</organism>
<accession>A0A8J7TMU0</accession>
<dbReference type="AlphaFoldDB" id="A0A8J7TMU0"/>
<name>A0A8J7TMU0_9BACT</name>
<dbReference type="EMBL" id="JAFLCK010000017">
    <property type="protein sequence ID" value="MBN8661145.1"/>
    <property type="molecule type" value="Genomic_DNA"/>
</dbReference>
<reference evidence="3" key="1">
    <citation type="submission" date="2021-02" db="EMBL/GenBank/DDBJ databases">
        <title>Genome-Resolved Metagenomics of a Microbial Community Performing Photosynthetic Biological Nutrient Removal.</title>
        <authorList>
            <person name="Mcdaniel E.A."/>
        </authorList>
    </citation>
    <scope>NUCLEOTIDE SEQUENCE</scope>
    <source>
        <strain evidence="3">UWPOB_OBS1</strain>
    </source>
</reference>
<evidence type="ECO:0000259" key="2">
    <source>
        <dbReference type="Pfam" id="PF17782"/>
    </source>
</evidence>
<sequence>MLAETRTSKTCEVSSIHFFDIIRKRSILTSKLCKPISEEIEIYDKRKAKEEKASNSNKAEMQDSYTQSNDIKNSGANCQEPASKKNATKSRGASKREAASKKDKKTIHGEQLSPDGRLILNLLKRKDMSIEDLPKKTRWDVSRLNVALSLLELLGRIQILAGGNGSMMSSQTLFNETCANKNQDERRDCKLSSFFHANKFHSCLIEKCAGRTSEARAKSLIAHVTSFKVGIKRIFGGVSRKYLQLYLSLIKCETILQSERGRSEDNTLLKLCLERSYVGSKHIKAVNSPELLSAAFSKPQKAA</sequence>
<evidence type="ECO:0000256" key="1">
    <source>
        <dbReference type="SAM" id="MobiDB-lite"/>
    </source>
</evidence>
<proteinExistence type="predicted"/>